<evidence type="ECO:0000313" key="3">
    <source>
        <dbReference type="Proteomes" id="UP000649739"/>
    </source>
</evidence>
<keyword evidence="3" id="KW-1185">Reference proteome</keyword>
<name>A0A8J3B702_9ACTN</name>
<evidence type="ECO:0000256" key="1">
    <source>
        <dbReference type="SAM" id="MobiDB-lite"/>
    </source>
</evidence>
<protein>
    <submittedName>
        <fullName evidence="2">Uncharacterized protein</fullName>
    </submittedName>
</protein>
<dbReference type="RefSeq" id="WP_229783476.1">
    <property type="nucleotide sequence ID" value="NZ_BMQB01000003.1"/>
</dbReference>
<sequence length="116" mass="12536">MAAKDTDPAGYTGSHRKASRWHLRRTTTEPAPPERPAKPASARLTTRWTAQDIRALGVTTDLQTAASILGLQPMSAYPINARGAFPVPVVRVGGRYRVPVAPILDLLGLARWPAQS</sequence>
<feature type="region of interest" description="Disordered" evidence="1">
    <location>
        <begin position="1"/>
        <end position="43"/>
    </location>
</feature>
<proteinExistence type="predicted"/>
<comment type="caution">
    <text evidence="2">The sequence shown here is derived from an EMBL/GenBank/DDBJ whole genome shotgun (WGS) entry which is preliminary data.</text>
</comment>
<dbReference type="Proteomes" id="UP000649739">
    <property type="component" value="Unassembled WGS sequence"/>
</dbReference>
<accession>A0A8J3B702</accession>
<dbReference type="EMBL" id="BMQB01000003">
    <property type="protein sequence ID" value="GGJ90149.1"/>
    <property type="molecule type" value="Genomic_DNA"/>
</dbReference>
<reference evidence="2" key="1">
    <citation type="journal article" date="2014" name="Int. J. Syst. Evol. Microbiol.">
        <title>Complete genome sequence of Corynebacterium casei LMG S-19264T (=DSM 44701T), isolated from a smear-ripened cheese.</title>
        <authorList>
            <consortium name="US DOE Joint Genome Institute (JGI-PGF)"/>
            <person name="Walter F."/>
            <person name="Albersmeier A."/>
            <person name="Kalinowski J."/>
            <person name="Ruckert C."/>
        </authorList>
    </citation>
    <scope>NUCLEOTIDE SEQUENCE</scope>
    <source>
        <strain evidence="2">JCM 3090</strain>
    </source>
</reference>
<organism evidence="2 3">
    <name type="scientific">Pilimelia anulata</name>
    <dbReference type="NCBI Taxonomy" id="53371"/>
    <lineage>
        <taxon>Bacteria</taxon>
        <taxon>Bacillati</taxon>
        <taxon>Actinomycetota</taxon>
        <taxon>Actinomycetes</taxon>
        <taxon>Micromonosporales</taxon>
        <taxon>Micromonosporaceae</taxon>
        <taxon>Pilimelia</taxon>
    </lineage>
</organism>
<gene>
    <name evidence="2" type="ORF">GCM10010123_19960</name>
</gene>
<feature type="compositionally biased region" description="Basic residues" evidence="1">
    <location>
        <begin position="14"/>
        <end position="25"/>
    </location>
</feature>
<evidence type="ECO:0000313" key="2">
    <source>
        <dbReference type="EMBL" id="GGJ90149.1"/>
    </source>
</evidence>
<dbReference type="AlphaFoldDB" id="A0A8J3B702"/>
<reference evidence="2" key="2">
    <citation type="submission" date="2020-09" db="EMBL/GenBank/DDBJ databases">
        <authorList>
            <person name="Sun Q."/>
            <person name="Ohkuma M."/>
        </authorList>
    </citation>
    <scope>NUCLEOTIDE SEQUENCE</scope>
    <source>
        <strain evidence="2">JCM 3090</strain>
    </source>
</reference>